<feature type="region of interest" description="Disordered" evidence="1">
    <location>
        <begin position="273"/>
        <end position="294"/>
    </location>
</feature>
<accession>A0A8J6HUM6</accession>
<evidence type="ECO:0000256" key="1">
    <source>
        <dbReference type="SAM" id="MobiDB-lite"/>
    </source>
</evidence>
<comment type="caution">
    <text evidence="2">The sequence shown here is derived from an EMBL/GenBank/DDBJ whole genome shotgun (WGS) entry which is preliminary data.</text>
</comment>
<gene>
    <name evidence="2" type="ORF">GEV33_002888</name>
</gene>
<feature type="region of interest" description="Disordered" evidence="1">
    <location>
        <begin position="311"/>
        <end position="357"/>
    </location>
</feature>
<name>A0A8J6HUM6_TENMO</name>
<keyword evidence="3" id="KW-1185">Reference proteome</keyword>
<proteinExistence type="predicted"/>
<feature type="compositionally biased region" description="Basic and acidic residues" evidence="1">
    <location>
        <begin position="282"/>
        <end position="294"/>
    </location>
</feature>
<evidence type="ECO:0000313" key="2">
    <source>
        <dbReference type="EMBL" id="KAH0819903.1"/>
    </source>
</evidence>
<dbReference type="EMBL" id="JABDTM020013361">
    <property type="protein sequence ID" value="KAH0819903.1"/>
    <property type="molecule type" value="Genomic_DNA"/>
</dbReference>
<dbReference type="AlphaFoldDB" id="A0A8J6HUM6"/>
<protein>
    <submittedName>
        <fullName evidence="2">Uncharacterized protein</fullName>
    </submittedName>
</protein>
<reference evidence="2" key="2">
    <citation type="submission" date="2021-08" db="EMBL/GenBank/DDBJ databases">
        <authorList>
            <person name="Eriksson T."/>
        </authorList>
    </citation>
    <scope>NUCLEOTIDE SEQUENCE</scope>
    <source>
        <strain evidence="2">Stoneville</strain>
        <tissue evidence="2">Whole head</tissue>
    </source>
</reference>
<organism evidence="2 3">
    <name type="scientific">Tenebrio molitor</name>
    <name type="common">Yellow mealworm beetle</name>
    <dbReference type="NCBI Taxonomy" id="7067"/>
    <lineage>
        <taxon>Eukaryota</taxon>
        <taxon>Metazoa</taxon>
        <taxon>Ecdysozoa</taxon>
        <taxon>Arthropoda</taxon>
        <taxon>Hexapoda</taxon>
        <taxon>Insecta</taxon>
        <taxon>Pterygota</taxon>
        <taxon>Neoptera</taxon>
        <taxon>Endopterygota</taxon>
        <taxon>Coleoptera</taxon>
        <taxon>Polyphaga</taxon>
        <taxon>Cucujiformia</taxon>
        <taxon>Tenebrionidae</taxon>
        <taxon>Tenebrio</taxon>
    </lineage>
</organism>
<reference evidence="2" key="1">
    <citation type="journal article" date="2020" name="J Insects Food Feed">
        <title>The yellow mealworm (Tenebrio molitor) genome: a resource for the emerging insects as food and feed industry.</title>
        <authorList>
            <person name="Eriksson T."/>
            <person name="Andere A."/>
            <person name="Kelstrup H."/>
            <person name="Emery V."/>
            <person name="Picard C."/>
        </authorList>
    </citation>
    <scope>NUCLEOTIDE SEQUENCE</scope>
    <source>
        <strain evidence="2">Stoneville</strain>
        <tissue evidence="2">Whole head</tissue>
    </source>
</reference>
<evidence type="ECO:0000313" key="3">
    <source>
        <dbReference type="Proteomes" id="UP000719412"/>
    </source>
</evidence>
<dbReference type="Proteomes" id="UP000719412">
    <property type="component" value="Unassembled WGS sequence"/>
</dbReference>
<sequence>MMMFESMVESVLMYGAEIWGWKEQEEVERVQEKYLRWVLGVDRETPGYIVREECKRSKLRVKAGKRAAKFEDRMGGREECRILTECYREKKKNADEKEREKYCRRNGYASEEVERVRAEGRWMCAELSERDRDTDKQERRERIRESRYNREYERCVTEDVPMWERGERGNKYWMEEERMCRMCREERETIEHMWRGCGEMREREEKERGEILNEDGREIGWMKEVWKRRERIEKERGYVCSVHFTPDDFEIPLQQQLLNYSVKNIRTLKPTAVPVPPLPDTQTKKRSCDPSNGHAERILKRQRRAVVNKALAEMHSSSSSSREEAEVPDTAIQDVGSENILDGDQPAFNTQEEEKQK</sequence>